<dbReference type="GeneID" id="109711416"/>
<reference evidence="4" key="1">
    <citation type="journal article" date="2015" name="Nat. Genet.">
        <title>The pineapple genome and the evolution of CAM photosynthesis.</title>
        <authorList>
            <person name="Ming R."/>
            <person name="VanBuren R."/>
            <person name="Wai C.M."/>
            <person name="Tang H."/>
            <person name="Schatz M.C."/>
            <person name="Bowers J.E."/>
            <person name="Lyons E."/>
            <person name="Wang M.L."/>
            <person name="Chen J."/>
            <person name="Biggers E."/>
            <person name="Zhang J."/>
            <person name="Huang L."/>
            <person name="Zhang L."/>
            <person name="Miao W."/>
            <person name="Zhang J."/>
            <person name="Ye Z."/>
            <person name="Miao C."/>
            <person name="Lin Z."/>
            <person name="Wang H."/>
            <person name="Zhou H."/>
            <person name="Yim W.C."/>
            <person name="Priest H.D."/>
            <person name="Zheng C."/>
            <person name="Woodhouse M."/>
            <person name="Edger P.P."/>
            <person name="Guyot R."/>
            <person name="Guo H.B."/>
            <person name="Guo H."/>
            <person name="Zheng G."/>
            <person name="Singh R."/>
            <person name="Sharma A."/>
            <person name="Min X."/>
            <person name="Zheng Y."/>
            <person name="Lee H."/>
            <person name="Gurtowski J."/>
            <person name="Sedlazeck F.J."/>
            <person name="Harkess A."/>
            <person name="McKain M.R."/>
            <person name="Liao Z."/>
            <person name="Fang J."/>
            <person name="Liu J."/>
            <person name="Zhang X."/>
            <person name="Zhang Q."/>
            <person name="Hu W."/>
            <person name="Qin Y."/>
            <person name="Wang K."/>
            <person name="Chen L.Y."/>
            <person name="Shirley N."/>
            <person name="Lin Y.R."/>
            <person name="Liu L.Y."/>
            <person name="Hernandez A.G."/>
            <person name="Wright C.L."/>
            <person name="Bulone V."/>
            <person name="Tuskan G.A."/>
            <person name="Heath K."/>
            <person name="Zee F."/>
            <person name="Moore P.H."/>
            <person name="Sunkar R."/>
            <person name="Leebens-Mack J.H."/>
            <person name="Mockler T."/>
            <person name="Bennetzen J.L."/>
            <person name="Freeling M."/>
            <person name="Sankoff D."/>
            <person name="Paterson A.H."/>
            <person name="Zhu X."/>
            <person name="Yang X."/>
            <person name="Smith J.A."/>
            <person name="Cushman J.C."/>
            <person name="Paull R.E."/>
            <person name="Yu Q."/>
        </authorList>
    </citation>
    <scope>NUCLEOTIDE SEQUENCE [LARGE SCALE GENOMIC DNA]</scope>
    <source>
        <strain evidence="4">cv. F153</strain>
    </source>
</reference>
<evidence type="ECO:0000256" key="1">
    <source>
        <dbReference type="ARBA" id="ARBA00009861"/>
    </source>
</evidence>
<evidence type="ECO:0000256" key="2">
    <source>
        <dbReference type="ARBA" id="ARBA00022679"/>
    </source>
</evidence>
<keyword evidence="4" id="KW-1185">Reference proteome</keyword>
<dbReference type="PANTHER" id="PTHR31642:SF138">
    <property type="entry name" value="PUTRESCINE HYDROXYCINNAMOYLTRANSFERASE 1"/>
    <property type="match status" value="1"/>
</dbReference>
<evidence type="ECO:0000313" key="4">
    <source>
        <dbReference type="Proteomes" id="UP000515123"/>
    </source>
</evidence>
<protein>
    <submittedName>
        <fullName evidence="5">Hydroxycinnamoyltransferase 4-like</fullName>
    </submittedName>
</protein>
<dbReference type="PANTHER" id="PTHR31642">
    <property type="entry name" value="TRICHOTHECENE 3-O-ACETYLTRANSFERASE"/>
    <property type="match status" value="1"/>
</dbReference>
<dbReference type="OrthoDB" id="626035at2759"/>
<proteinExistence type="inferred from homology"/>
<dbReference type="Gene3D" id="3.30.559.10">
    <property type="entry name" value="Chloramphenicol acetyltransferase-like domain"/>
    <property type="match status" value="2"/>
</dbReference>
<dbReference type="RefSeq" id="XP_020090020.1">
    <property type="nucleotide sequence ID" value="XM_020234431.1"/>
</dbReference>
<reference evidence="5" key="2">
    <citation type="submission" date="2025-08" db="UniProtKB">
        <authorList>
            <consortium name="RefSeq"/>
        </authorList>
    </citation>
    <scope>IDENTIFICATION</scope>
    <source>
        <tissue evidence="5">Leaf</tissue>
    </source>
</reference>
<sequence length="450" mass="49411">MVEILESCMVVPSKETPQHKLWLSNLDVVAMRGHTPVLHVYRRTGVSPSFAVDTVKSALAEALAVYYPLAGKLAVDENGRIEADCTGEGALFVAAKSDEYAVDDVDGVVPTAEMRRLFVPAVESHELPCTVLAIQVTFLRCGGMILGTAIHHAVADGRCFFEFIKMMSDIARQVDGTQPASLSLDRSLLRALPTPKVTFDHPEYSPVSSDDDNNAPAAPFVVALFELSKDQLRFLKLRCSGDRNPPTAVSTFQAVAAHAWRCACIARGLLPSQETRLHTITDVHGRLKPPLPPRYLGNAAVRISVTTKVEKLISHSIRYGAEHIRRVLNNIGDEYVRSVVDYVEVTGISRLPASGKLLRTDLRIVSWLSLQSYAGDFGWGEPIYVARPHFSGGGHGYLVRSPRKDGGVGLTLALEVDSMERFKQLFYDEINEKAFSKCLRRNPRGSASSL</sequence>
<comment type="similarity">
    <text evidence="1">Belongs to the plant acyltransferase family.</text>
</comment>
<gene>
    <name evidence="5" type="primary">LOC109711416</name>
</gene>
<accession>A0A6P5F9Q4</accession>
<keyword evidence="3" id="KW-0012">Acyltransferase</keyword>
<dbReference type="InterPro" id="IPR023213">
    <property type="entry name" value="CAT-like_dom_sf"/>
</dbReference>
<evidence type="ECO:0000256" key="3">
    <source>
        <dbReference type="ARBA" id="ARBA00023315"/>
    </source>
</evidence>
<keyword evidence="2" id="KW-0808">Transferase</keyword>
<dbReference type="GO" id="GO:0016747">
    <property type="term" value="F:acyltransferase activity, transferring groups other than amino-acyl groups"/>
    <property type="evidence" value="ECO:0007669"/>
    <property type="project" value="TreeGrafter"/>
</dbReference>
<dbReference type="Pfam" id="PF02458">
    <property type="entry name" value="Transferase"/>
    <property type="match status" value="1"/>
</dbReference>
<name>A0A6P5F9Q4_ANACO</name>
<evidence type="ECO:0000313" key="5">
    <source>
        <dbReference type="RefSeq" id="XP_020090020.1"/>
    </source>
</evidence>
<dbReference type="Proteomes" id="UP000515123">
    <property type="component" value="Linkage group 6"/>
</dbReference>
<organism evidence="4 5">
    <name type="scientific">Ananas comosus</name>
    <name type="common">Pineapple</name>
    <name type="synonym">Ananas ananas</name>
    <dbReference type="NCBI Taxonomy" id="4615"/>
    <lineage>
        <taxon>Eukaryota</taxon>
        <taxon>Viridiplantae</taxon>
        <taxon>Streptophyta</taxon>
        <taxon>Embryophyta</taxon>
        <taxon>Tracheophyta</taxon>
        <taxon>Spermatophyta</taxon>
        <taxon>Magnoliopsida</taxon>
        <taxon>Liliopsida</taxon>
        <taxon>Poales</taxon>
        <taxon>Bromeliaceae</taxon>
        <taxon>Bromelioideae</taxon>
        <taxon>Ananas</taxon>
    </lineage>
</organism>
<dbReference type="AlphaFoldDB" id="A0A6P5F9Q4"/>
<dbReference type="InterPro" id="IPR050317">
    <property type="entry name" value="Plant_Fungal_Acyltransferase"/>
</dbReference>